<dbReference type="GO" id="GO:0035529">
    <property type="term" value="F:NADH pyrophosphatase activity"/>
    <property type="evidence" value="ECO:0007669"/>
    <property type="project" value="TreeGrafter"/>
</dbReference>
<dbReference type="EMBL" id="CP022530">
    <property type="protein sequence ID" value="ASP38312.1"/>
    <property type="molecule type" value="Genomic_DNA"/>
</dbReference>
<dbReference type="SUPFAM" id="SSF55811">
    <property type="entry name" value="Nudix"/>
    <property type="match status" value="1"/>
</dbReference>
<evidence type="ECO:0000313" key="9">
    <source>
        <dbReference type="EMBL" id="ASP38312.1"/>
    </source>
</evidence>
<dbReference type="PROSITE" id="PS51462">
    <property type="entry name" value="NUDIX"/>
    <property type="match status" value="1"/>
</dbReference>
<dbReference type="InterPro" id="IPR020084">
    <property type="entry name" value="NUDIX_hydrolase_CS"/>
</dbReference>
<dbReference type="GO" id="GO:0046872">
    <property type="term" value="F:metal ion binding"/>
    <property type="evidence" value="ECO:0007669"/>
    <property type="project" value="UniProtKB-KW"/>
</dbReference>
<evidence type="ECO:0000256" key="5">
    <source>
        <dbReference type="ARBA" id="ARBA00022801"/>
    </source>
</evidence>
<keyword evidence="6" id="KW-0460">Magnesium</keyword>
<dbReference type="PANTHER" id="PTHR42904">
    <property type="entry name" value="NUDIX HYDROLASE, NUDC SUBFAMILY"/>
    <property type="match status" value="1"/>
</dbReference>
<dbReference type="PROSITE" id="PS00893">
    <property type="entry name" value="NUDIX_BOX"/>
    <property type="match status" value="1"/>
</dbReference>
<keyword evidence="10" id="KW-1185">Reference proteome</keyword>
<dbReference type="Proteomes" id="UP000202440">
    <property type="component" value="Chromosome"/>
</dbReference>
<evidence type="ECO:0000256" key="7">
    <source>
        <dbReference type="ARBA" id="ARBA00023679"/>
    </source>
</evidence>
<comment type="catalytic activity">
    <reaction evidence="7">
        <text>a 5'-end NAD(+)-phospho-ribonucleoside in mRNA + H2O = a 5'-end phospho-adenosine-phospho-ribonucleoside in mRNA + beta-nicotinamide D-ribonucleotide + 2 H(+)</text>
        <dbReference type="Rhea" id="RHEA:60876"/>
        <dbReference type="Rhea" id="RHEA-COMP:15698"/>
        <dbReference type="Rhea" id="RHEA-COMP:15719"/>
        <dbReference type="ChEBI" id="CHEBI:14649"/>
        <dbReference type="ChEBI" id="CHEBI:15377"/>
        <dbReference type="ChEBI" id="CHEBI:15378"/>
        <dbReference type="ChEBI" id="CHEBI:144029"/>
        <dbReference type="ChEBI" id="CHEBI:144051"/>
    </reaction>
    <physiologicalReaction direction="left-to-right" evidence="7">
        <dbReference type="Rhea" id="RHEA:60877"/>
    </physiologicalReaction>
</comment>
<dbReference type="KEGG" id="bsan:CHH28_06290"/>
<dbReference type="RefSeq" id="WP_094059510.1">
    <property type="nucleotide sequence ID" value="NZ_CP022530.1"/>
</dbReference>
<keyword evidence="5" id="KW-0378">Hydrolase</keyword>
<evidence type="ECO:0000259" key="8">
    <source>
        <dbReference type="PROSITE" id="PS51462"/>
    </source>
</evidence>
<dbReference type="Pfam" id="PF00293">
    <property type="entry name" value="NUDIX"/>
    <property type="match status" value="1"/>
</dbReference>
<dbReference type="Gene3D" id="3.90.79.10">
    <property type="entry name" value="Nucleoside Triphosphate Pyrophosphohydrolase"/>
    <property type="match status" value="1"/>
</dbReference>
<protein>
    <submittedName>
        <fullName evidence="9">ADP-ribose pyrophosphatase</fullName>
    </submittedName>
</protein>
<dbReference type="PANTHER" id="PTHR42904:SF6">
    <property type="entry name" value="NAD-CAPPED RNA HYDROLASE NUDT12"/>
    <property type="match status" value="1"/>
</dbReference>
<proteinExistence type="inferred from homology"/>
<keyword evidence="4" id="KW-0479">Metal-binding</keyword>
<name>A0A222FI31_9GAMM</name>
<dbReference type="InterPro" id="IPR015797">
    <property type="entry name" value="NUDIX_hydrolase-like_dom_sf"/>
</dbReference>
<evidence type="ECO:0000256" key="4">
    <source>
        <dbReference type="ARBA" id="ARBA00022723"/>
    </source>
</evidence>
<reference evidence="9 10" key="1">
    <citation type="submission" date="2017-07" db="EMBL/GenBank/DDBJ databases">
        <title>Annotated genome sequence of Bacterioplanes sanyensis isolated from Red Sea.</title>
        <authorList>
            <person name="Rehman Z.U."/>
        </authorList>
    </citation>
    <scope>NUCLEOTIDE SEQUENCE [LARGE SCALE GENOMIC DNA]</scope>
    <source>
        <strain evidence="9 10">NV9</strain>
    </source>
</reference>
<dbReference type="GO" id="GO:0006742">
    <property type="term" value="P:NADP+ catabolic process"/>
    <property type="evidence" value="ECO:0007669"/>
    <property type="project" value="TreeGrafter"/>
</dbReference>
<comment type="cofactor">
    <cofactor evidence="2">
        <name>Zn(2+)</name>
        <dbReference type="ChEBI" id="CHEBI:29105"/>
    </cofactor>
</comment>
<accession>A0A222FI31</accession>
<gene>
    <name evidence="9" type="ORF">CHH28_06290</name>
</gene>
<organism evidence="9 10">
    <name type="scientific">Bacterioplanes sanyensis</name>
    <dbReference type="NCBI Taxonomy" id="1249553"/>
    <lineage>
        <taxon>Bacteria</taxon>
        <taxon>Pseudomonadati</taxon>
        <taxon>Pseudomonadota</taxon>
        <taxon>Gammaproteobacteria</taxon>
        <taxon>Oceanospirillales</taxon>
        <taxon>Oceanospirillaceae</taxon>
        <taxon>Bacterioplanes</taxon>
    </lineage>
</organism>
<evidence type="ECO:0000256" key="1">
    <source>
        <dbReference type="ARBA" id="ARBA00001946"/>
    </source>
</evidence>
<dbReference type="AlphaFoldDB" id="A0A222FI31"/>
<evidence type="ECO:0000256" key="6">
    <source>
        <dbReference type="ARBA" id="ARBA00022842"/>
    </source>
</evidence>
<dbReference type="InterPro" id="IPR050241">
    <property type="entry name" value="NAD-cap_RNA_hydrolase_NudC"/>
</dbReference>
<evidence type="ECO:0000256" key="2">
    <source>
        <dbReference type="ARBA" id="ARBA00001947"/>
    </source>
</evidence>
<sequence>MQYCPQCKASLKNTIIDEFNRLACEDDCGYVFWDNPTPVVAVVVETPQGVVLAHNKAWPQGRFSVITGFLERGEHPQLCALRETAEELGLQAQQAQFIGFEVFDGVGTSGDIFNQLIIGFHVYAEGDIVLDDNELDDYKIIPLDSLKGWSSATGRIVSQWLQQRSAAVDD</sequence>
<dbReference type="GO" id="GO:0005829">
    <property type="term" value="C:cytosol"/>
    <property type="evidence" value="ECO:0007669"/>
    <property type="project" value="TreeGrafter"/>
</dbReference>
<dbReference type="GO" id="GO:0019677">
    <property type="term" value="P:NAD+ catabolic process"/>
    <property type="evidence" value="ECO:0007669"/>
    <property type="project" value="TreeGrafter"/>
</dbReference>
<comment type="cofactor">
    <cofactor evidence="1">
        <name>Mg(2+)</name>
        <dbReference type="ChEBI" id="CHEBI:18420"/>
    </cofactor>
</comment>
<dbReference type="OrthoDB" id="9791656at2"/>
<feature type="domain" description="Nudix hydrolase" evidence="8">
    <location>
        <begin position="35"/>
        <end position="163"/>
    </location>
</feature>
<evidence type="ECO:0000313" key="10">
    <source>
        <dbReference type="Proteomes" id="UP000202440"/>
    </source>
</evidence>
<comment type="similarity">
    <text evidence="3">Belongs to the Nudix hydrolase family. NudC subfamily.</text>
</comment>
<dbReference type="InterPro" id="IPR000086">
    <property type="entry name" value="NUDIX_hydrolase_dom"/>
</dbReference>
<evidence type="ECO:0000256" key="3">
    <source>
        <dbReference type="ARBA" id="ARBA00009595"/>
    </source>
</evidence>